<keyword evidence="1" id="KW-1133">Transmembrane helix</keyword>
<gene>
    <name evidence="2" type="ORF">QPL79_05150</name>
</gene>
<comment type="caution">
    <text evidence="2">The sequence shown here is derived from an EMBL/GenBank/DDBJ whole genome shotgun (WGS) entry which is preliminary data.</text>
</comment>
<evidence type="ECO:0000256" key="1">
    <source>
        <dbReference type="SAM" id="Phobius"/>
    </source>
</evidence>
<accession>A0ABD4Z846</accession>
<dbReference type="RefSeq" id="WP_285273717.1">
    <property type="nucleotide sequence ID" value="NZ_JASNVW010000002.1"/>
</dbReference>
<keyword evidence="3" id="KW-1185">Reference proteome</keyword>
<reference evidence="2 3" key="1">
    <citation type="submission" date="2023-05" db="EMBL/GenBank/DDBJ databases">
        <title>A new hyperthermophilic archaea 'Ignisphaera cupida' sp. nov. and description of the family 'Ignisphaeraceae' fam. nov.</title>
        <authorList>
            <person name="Podosokorskaya O.A."/>
            <person name="Elcheninov A.G."/>
            <person name="Klukina A."/>
            <person name="Merkel A.Y."/>
        </authorList>
    </citation>
    <scope>NUCLEOTIDE SEQUENCE [LARGE SCALE GENOMIC DNA]</scope>
    <source>
        <strain evidence="2 3">4213-co</strain>
    </source>
</reference>
<keyword evidence="1" id="KW-0812">Transmembrane</keyword>
<proteinExistence type="predicted"/>
<sequence length="725" mass="78334">MAEGSSEIWLNLDEILNNLIPKKLRIVIAVGGAIDVLISIIYLYILLQPQLTFSGFLQGYIALTGYSIKFAANGNSIYMTNIDAVRIVSIATVFYVLALLITSIALVAIVKRKPVSAAALAYGTALSLVITSGVIRYLTQAFWVDASKILSLIQRNNNGVLRITTSAGVIEFRGVEATETIAYKILFRYPQTILVILTIAVVVSLASVTWIIYIYGKHIEARRKLSNASSTTGNAKSITKIVKTAVIPVAIAMLIMLNAMASVFAYYPLKLVVQPVTPPIKFIAPPTTYCINIAKTSRGAIAYTDFEWGTIPGNWTVVSGDWSVSSIGYKGQALSGADTKRKRDYAFIYENSDTVYSYNSLWISVKTKLTSGGGYYGIAIADNTLNNIYFIAIDSTSRSLGIYTYTSTWSVVGTPSMIPNYNSNNWYVLVVNYTYTYSSVAQTLSIRARVYDVNGNLLSIVTYTATDVSWTPYYIGLVVRDVKKAGLPSALFDDYILSTTDPRAITIQNTVPGYSVSVFDNLGNLVNSTVASSTTTRLGVVPDIVVGTGVDGRIVIYYPDGAVCSVYNSPDAILGGDTYSVNLGTLSYVIGSSSTSLTVSAKISSSSTSFTGTVFLSIVNVDSKKYYVRLLLDASSSSVAILTANVTLYNATKYFSTPIRVVGGVVVSSSTSWVVMGANTKVNASFIGYATQAGQGYLNMLLEYCTLPNEQGACVYYPVKLSFST</sequence>
<feature type="transmembrane region" description="Helical" evidence="1">
    <location>
        <begin position="117"/>
        <end position="138"/>
    </location>
</feature>
<feature type="transmembrane region" description="Helical" evidence="1">
    <location>
        <begin position="87"/>
        <end position="110"/>
    </location>
</feature>
<organism evidence="2 3">
    <name type="scientific">Ignisphaera cupida</name>
    <dbReference type="NCBI Taxonomy" id="3050454"/>
    <lineage>
        <taxon>Archaea</taxon>
        <taxon>Thermoproteota</taxon>
        <taxon>Thermoprotei</taxon>
        <taxon>Desulfurococcales</taxon>
        <taxon>Desulfurococcaceae</taxon>
        <taxon>Ignisphaera</taxon>
    </lineage>
</organism>
<dbReference type="Proteomes" id="UP001529235">
    <property type="component" value="Unassembled WGS sequence"/>
</dbReference>
<keyword evidence="1" id="KW-0472">Membrane</keyword>
<dbReference type="EMBL" id="JASNVW010000002">
    <property type="protein sequence ID" value="MDK6028743.1"/>
    <property type="molecule type" value="Genomic_DNA"/>
</dbReference>
<evidence type="ECO:0000313" key="3">
    <source>
        <dbReference type="Proteomes" id="UP001529235"/>
    </source>
</evidence>
<feature type="transmembrane region" description="Helical" evidence="1">
    <location>
        <begin position="193"/>
        <end position="215"/>
    </location>
</feature>
<feature type="transmembrane region" description="Helical" evidence="1">
    <location>
        <begin position="26"/>
        <end position="47"/>
    </location>
</feature>
<name>A0ABD4Z846_9CREN</name>
<feature type="transmembrane region" description="Helical" evidence="1">
    <location>
        <begin position="245"/>
        <end position="267"/>
    </location>
</feature>
<protein>
    <submittedName>
        <fullName evidence="2">Uncharacterized protein</fullName>
    </submittedName>
</protein>
<evidence type="ECO:0000313" key="2">
    <source>
        <dbReference type="EMBL" id="MDK6028743.1"/>
    </source>
</evidence>
<dbReference type="AlphaFoldDB" id="A0ABD4Z846"/>